<dbReference type="AlphaFoldDB" id="A0A8H7EQ94"/>
<evidence type="ECO:0000313" key="6">
    <source>
        <dbReference type="EMBL" id="KAF7727332.1"/>
    </source>
</evidence>
<dbReference type="GO" id="GO:0000398">
    <property type="term" value="P:mRNA splicing, via spliceosome"/>
    <property type="evidence" value="ECO:0007669"/>
    <property type="project" value="TreeGrafter"/>
</dbReference>
<protein>
    <recommendedName>
        <fullName evidence="5">Pre-mRNA processing factor 4 (PRP4)-like domain-containing protein</fullName>
    </recommendedName>
</protein>
<dbReference type="PROSITE" id="PS50082">
    <property type="entry name" value="WD_REPEATS_2"/>
    <property type="match status" value="7"/>
</dbReference>
<dbReference type="InterPro" id="IPR001680">
    <property type="entry name" value="WD40_rpt"/>
</dbReference>
<dbReference type="PRINTS" id="PR00320">
    <property type="entry name" value="GPROTEINBRPT"/>
</dbReference>
<feature type="compositionally biased region" description="Acidic residues" evidence="4">
    <location>
        <begin position="133"/>
        <end position="148"/>
    </location>
</feature>
<evidence type="ECO:0000256" key="1">
    <source>
        <dbReference type="ARBA" id="ARBA00022574"/>
    </source>
</evidence>
<feature type="repeat" description="WD" evidence="3">
    <location>
        <begin position="474"/>
        <end position="505"/>
    </location>
</feature>
<dbReference type="Pfam" id="PF00400">
    <property type="entry name" value="WD40"/>
    <property type="match status" value="7"/>
</dbReference>
<dbReference type="GO" id="GO:0046540">
    <property type="term" value="C:U4/U6 x U5 tri-snRNP complex"/>
    <property type="evidence" value="ECO:0007669"/>
    <property type="project" value="TreeGrafter"/>
</dbReference>
<feature type="repeat" description="WD" evidence="3">
    <location>
        <begin position="302"/>
        <end position="343"/>
    </location>
</feature>
<dbReference type="SMART" id="SM00500">
    <property type="entry name" value="SFM"/>
    <property type="match status" value="1"/>
</dbReference>
<dbReference type="InterPro" id="IPR020472">
    <property type="entry name" value="WD40_PAC1"/>
</dbReference>
<evidence type="ECO:0000256" key="4">
    <source>
        <dbReference type="SAM" id="MobiDB-lite"/>
    </source>
</evidence>
<gene>
    <name evidence="6" type="ORF">EC973_007641</name>
</gene>
<reference evidence="6" key="1">
    <citation type="submission" date="2020-01" db="EMBL/GenBank/DDBJ databases">
        <title>Genome Sequencing of Three Apophysomyces-Like Fungal Strains Confirms a Novel Fungal Genus in the Mucoromycota with divergent Burkholderia-like Endosymbiotic Bacteria.</title>
        <authorList>
            <person name="Stajich J.E."/>
            <person name="Macias A.M."/>
            <person name="Carter-House D."/>
            <person name="Lovett B."/>
            <person name="Kasson L.R."/>
            <person name="Berry K."/>
            <person name="Grigoriev I."/>
            <person name="Chang Y."/>
            <person name="Spatafora J."/>
            <person name="Kasson M.T."/>
        </authorList>
    </citation>
    <scope>NUCLEOTIDE SEQUENCE</scope>
    <source>
        <strain evidence="6">NRRL A-21654</strain>
    </source>
</reference>
<dbReference type="InterPro" id="IPR015943">
    <property type="entry name" value="WD40/YVTN_repeat-like_dom_sf"/>
</dbReference>
<keyword evidence="7" id="KW-1185">Reference proteome</keyword>
<dbReference type="PANTHER" id="PTHR19846:SF0">
    <property type="entry name" value="PRE-MRNA PROCESSING FACTOR 4"/>
    <property type="match status" value="1"/>
</dbReference>
<feature type="region of interest" description="Disordered" evidence="4">
    <location>
        <begin position="126"/>
        <end position="148"/>
    </location>
</feature>
<dbReference type="OrthoDB" id="540662at2759"/>
<dbReference type="SMART" id="SM00320">
    <property type="entry name" value="WD40"/>
    <property type="match status" value="7"/>
</dbReference>
<dbReference type="Gene3D" id="2.130.10.10">
    <property type="entry name" value="YVTN repeat-like/Quinoprotein amine dehydrogenase"/>
    <property type="match status" value="2"/>
</dbReference>
<dbReference type="SUPFAM" id="SSF50978">
    <property type="entry name" value="WD40 repeat-like"/>
    <property type="match status" value="1"/>
</dbReference>
<comment type="caution">
    <text evidence="6">The sequence shown here is derived from an EMBL/GenBank/DDBJ whole genome shotgun (WGS) entry which is preliminary data.</text>
</comment>
<dbReference type="Pfam" id="PF08799">
    <property type="entry name" value="PRP4"/>
    <property type="match status" value="1"/>
</dbReference>
<dbReference type="PROSITE" id="PS00678">
    <property type="entry name" value="WD_REPEATS_1"/>
    <property type="match status" value="2"/>
</dbReference>
<dbReference type="InterPro" id="IPR036285">
    <property type="entry name" value="PRP4-like_sf"/>
</dbReference>
<dbReference type="InterPro" id="IPR019775">
    <property type="entry name" value="WD40_repeat_CS"/>
</dbReference>
<evidence type="ECO:0000313" key="7">
    <source>
        <dbReference type="Proteomes" id="UP000605846"/>
    </source>
</evidence>
<keyword evidence="2" id="KW-0677">Repeat</keyword>
<dbReference type="GO" id="GO:0030621">
    <property type="term" value="F:U4 snRNA binding"/>
    <property type="evidence" value="ECO:0007669"/>
    <property type="project" value="TreeGrafter"/>
</dbReference>
<dbReference type="FunFam" id="2.130.10.10:FF:000443">
    <property type="entry name" value="U4/U6 small nuclear ribonucleoprotein Prp4"/>
    <property type="match status" value="1"/>
</dbReference>
<dbReference type="InterPro" id="IPR036322">
    <property type="entry name" value="WD40_repeat_dom_sf"/>
</dbReference>
<feature type="repeat" description="WD" evidence="3">
    <location>
        <begin position="210"/>
        <end position="251"/>
    </location>
</feature>
<sequence length="512" mass="57179">MADKDQSTLSKLLAKPRVHFGSLEEQVAAKKIKISETTSSSTSGVDLDALMESNDANLSESSLRAKEANRKVLEELERRKREQQLAVPTDDKRVRLRLREIGEPQCLFGEGPGDRRDRLRYLLSKREGRQVESESESEESDEEKEEEFFTPGSLSLLEARKWITTYSLPRAKQRIERQKAEQELPLAQLKAERKELHAKLKNFTSWSSQLADDDRPIAQCAFSPDSTMLVTGSWSGVCKLWSIPHCEELMTYKGHTDRVGGVAFRPGATTELEKSVVNLATGGADSLVHLWSLDKDTPLATLEGHVRRVARVAFHPSGRYLGTAGFDGTWRLWDVEKTEELLLQEGHSKEVYAVAFQCDGSLIASGGLDAIGRVWDTRTGRSAMTLEGHVRDIVGLDWSPNGYHLASASADNTVKIWDIRMLRNTYTISAHQSLVSDVKYSKGDGMAGLYLATVGYDGCVKMWSGDDYRLIKSLEGHEGRVMGVDISNDGRFLASSGFDRTFKLWADENMVI</sequence>
<organism evidence="6 7">
    <name type="scientific">Apophysomyces ossiformis</name>
    <dbReference type="NCBI Taxonomy" id="679940"/>
    <lineage>
        <taxon>Eukaryota</taxon>
        <taxon>Fungi</taxon>
        <taxon>Fungi incertae sedis</taxon>
        <taxon>Mucoromycota</taxon>
        <taxon>Mucoromycotina</taxon>
        <taxon>Mucoromycetes</taxon>
        <taxon>Mucorales</taxon>
        <taxon>Mucorineae</taxon>
        <taxon>Mucoraceae</taxon>
        <taxon>Apophysomyces</taxon>
    </lineage>
</organism>
<evidence type="ECO:0000256" key="3">
    <source>
        <dbReference type="PROSITE-ProRule" id="PRU00221"/>
    </source>
</evidence>
<dbReference type="InterPro" id="IPR014906">
    <property type="entry name" value="PRP4-like"/>
</dbReference>
<dbReference type="Gene3D" id="4.10.280.110">
    <property type="entry name" value="Pre-mRNA processing factor 4 domain"/>
    <property type="match status" value="1"/>
</dbReference>
<dbReference type="Proteomes" id="UP000605846">
    <property type="component" value="Unassembled WGS sequence"/>
</dbReference>
<keyword evidence="1 3" id="KW-0853">WD repeat</keyword>
<feature type="domain" description="Pre-mRNA processing factor 4 (PRP4)-like" evidence="5">
    <location>
        <begin position="89"/>
        <end position="141"/>
    </location>
</feature>
<feature type="repeat" description="WD" evidence="3">
    <location>
        <begin position="252"/>
        <end position="301"/>
    </location>
</feature>
<evidence type="ECO:0000256" key="2">
    <source>
        <dbReference type="ARBA" id="ARBA00022737"/>
    </source>
</evidence>
<dbReference type="EMBL" id="JABAYA010000059">
    <property type="protein sequence ID" value="KAF7727332.1"/>
    <property type="molecule type" value="Genomic_DNA"/>
</dbReference>
<dbReference type="GO" id="GO:0017070">
    <property type="term" value="F:U6 snRNA binding"/>
    <property type="evidence" value="ECO:0007669"/>
    <property type="project" value="TreeGrafter"/>
</dbReference>
<feature type="repeat" description="WD" evidence="3">
    <location>
        <begin position="428"/>
        <end position="473"/>
    </location>
</feature>
<proteinExistence type="predicted"/>
<dbReference type="PROSITE" id="PS50294">
    <property type="entry name" value="WD_REPEATS_REGION"/>
    <property type="match status" value="4"/>
</dbReference>
<name>A0A8H7EQ94_9FUNG</name>
<dbReference type="SUPFAM" id="SSF158230">
    <property type="entry name" value="PRP4-like"/>
    <property type="match status" value="1"/>
</dbReference>
<dbReference type="PANTHER" id="PTHR19846">
    <property type="entry name" value="WD40 REPEAT PROTEIN"/>
    <property type="match status" value="1"/>
</dbReference>
<accession>A0A8H7EQ94</accession>
<evidence type="ECO:0000259" key="5">
    <source>
        <dbReference type="SMART" id="SM00500"/>
    </source>
</evidence>
<dbReference type="CDD" id="cd00200">
    <property type="entry name" value="WD40"/>
    <property type="match status" value="1"/>
</dbReference>
<feature type="repeat" description="WD" evidence="3">
    <location>
        <begin position="344"/>
        <end position="385"/>
    </location>
</feature>
<dbReference type="FunFam" id="2.130.10.10:FF:001211">
    <property type="entry name" value="CBN-PRP-4 protein"/>
    <property type="match status" value="1"/>
</dbReference>
<feature type="repeat" description="WD" evidence="3">
    <location>
        <begin position="386"/>
        <end position="427"/>
    </location>
</feature>